<evidence type="ECO:0000313" key="2">
    <source>
        <dbReference type="Proteomes" id="UP001218218"/>
    </source>
</evidence>
<keyword evidence="2" id="KW-1185">Reference proteome</keyword>
<accession>A0AAD7AJQ9</accession>
<protein>
    <submittedName>
        <fullName evidence="1">Uncharacterized protein</fullName>
    </submittedName>
</protein>
<evidence type="ECO:0000313" key="1">
    <source>
        <dbReference type="EMBL" id="KAJ7360991.1"/>
    </source>
</evidence>
<organism evidence="1 2">
    <name type="scientific">Mycena albidolilacea</name>
    <dbReference type="NCBI Taxonomy" id="1033008"/>
    <lineage>
        <taxon>Eukaryota</taxon>
        <taxon>Fungi</taxon>
        <taxon>Dikarya</taxon>
        <taxon>Basidiomycota</taxon>
        <taxon>Agaricomycotina</taxon>
        <taxon>Agaricomycetes</taxon>
        <taxon>Agaricomycetidae</taxon>
        <taxon>Agaricales</taxon>
        <taxon>Marasmiineae</taxon>
        <taxon>Mycenaceae</taxon>
        <taxon>Mycena</taxon>
    </lineage>
</organism>
<reference evidence="1" key="1">
    <citation type="submission" date="2023-03" db="EMBL/GenBank/DDBJ databases">
        <title>Massive genome expansion in bonnet fungi (Mycena s.s.) driven by repeated elements and novel gene families across ecological guilds.</title>
        <authorList>
            <consortium name="Lawrence Berkeley National Laboratory"/>
            <person name="Harder C.B."/>
            <person name="Miyauchi S."/>
            <person name="Viragh M."/>
            <person name="Kuo A."/>
            <person name="Thoen E."/>
            <person name="Andreopoulos B."/>
            <person name="Lu D."/>
            <person name="Skrede I."/>
            <person name="Drula E."/>
            <person name="Henrissat B."/>
            <person name="Morin E."/>
            <person name="Kohler A."/>
            <person name="Barry K."/>
            <person name="LaButti K."/>
            <person name="Morin E."/>
            <person name="Salamov A."/>
            <person name="Lipzen A."/>
            <person name="Mereny Z."/>
            <person name="Hegedus B."/>
            <person name="Baldrian P."/>
            <person name="Stursova M."/>
            <person name="Weitz H."/>
            <person name="Taylor A."/>
            <person name="Grigoriev I.V."/>
            <person name="Nagy L.G."/>
            <person name="Martin F."/>
            <person name="Kauserud H."/>
        </authorList>
    </citation>
    <scope>NUCLEOTIDE SEQUENCE</scope>
    <source>
        <strain evidence="1">CBHHK002</strain>
    </source>
</reference>
<dbReference type="Proteomes" id="UP001218218">
    <property type="component" value="Unassembled WGS sequence"/>
</dbReference>
<proteinExistence type="predicted"/>
<sequence>MRASSDESVSEVHKARTIAHGNTLIVALPSASPQLPSNWVCLQAFIDAHVHKTSHHQDATIAVWSTILKLAHRWQFTKSRPLSRTNLCAHVPEQRRNEEDGVHYTSGQQDRDSEMEGVAPACAHGTSMQPIARAYTEMYPQVVGLVVVESKSGSSAEANVRIETSALELKVRRRFVSTTVIHAPARVLNVASNPRTSSVHSANCKSGGVKSKLELEDSRGKSIEGEKLKEFQLHVTRARAWKINSRCHDGGKNQGRQKEDRGCCSACEVPGSADSHVIESVQGMSTCPPNLTVSPSKTQAGMGDCKAEEGLPLPGLVSHANGDAKCLPMPEVYTTAWMGMQEGGDDMAAGAGAPAVFAAHSRMNAQTVFQARRIRDLEWIPGTPEDSKAQIFALRITVDAHPSTMHARILLPPTLNCSRTNSNVNERHIARRRSRLLANVVSAAQHAYQYCVRVDQEVGQNNGK</sequence>
<dbReference type="AlphaFoldDB" id="A0AAD7AJQ9"/>
<comment type="caution">
    <text evidence="1">The sequence shown here is derived from an EMBL/GenBank/DDBJ whole genome shotgun (WGS) entry which is preliminary data.</text>
</comment>
<gene>
    <name evidence="1" type="ORF">DFH08DRAFT_800399</name>
</gene>
<dbReference type="EMBL" id="JARIHO010000005">
    <property type="protein sequence ID" value="KAJ7360991.1"/>
    <property type="molecule type" value="Genomic_DNA"/>
</dbReference>
<name>A0AAD7AJQ9_9AGAR</name>